<dbReference type="Pfam" id="PF13573">
    <property type="entry name" value="SprB"/>
    <property type="match status" value="46"/>
</dbReference>
<protein>
    <submittedName>
        <fullName evidence="2">Gliding motility-associated C-terminal domain-containing protein</fullName>
    </submittedName>
</protein>
<dbReference type="InterPro" id="IPR026341">
    <property type="entry name" value="T9SS_type_B"/>
</dbReference>
<keyword evidence="3" id="KW-1185">Reference proteome</keyword>
<evidence type="ECO:0000313" key="3">
    <source>
        <dbReference type="Proteomes" id="UP000199437"/>
    </source>
</evidence>
<name>A0A1I0MZ16_9BACT</name>
<accession>A0A1I0MZ16</accession>
<reference evidence="3" key="1">
    <citation type="submission" date="2016-10" db="EMBL/GenBank/DDBJ databases">
        <authorList>
            <person name="Varghese N."/>
            <person name="Submissions S."/>
        </authorList>
    </citation>
    <scope>NUCLEOTIDE SEQUENCE [LARGE SCALE GENOMIC DNA]</scope>
    <source>
        <strain evidence="3">CGMCC 1.12402</strain>
    </source>
</reference>
<dbReference type="NCBIfam" id="TIGR04131">
    <property type="entry name" value="Bac_Flav_CTERM"/>
    <property type="match status" value="1"/>
</dbReference>
<dbReference type="InterPro" id="IPR022409">
    <property type="entry name" value="PKD/Chitinase_dom"/>
</dbReference>
<dbReference type="InterPro" id="IPR035986">
    <property type="entry name" value="PKD_dom_sf"/>
</dbReference>
<dbReference type="Pfam" id="PF18911">
    <property type="entry name" value="PKD_4"/>
    <property type="match status" value="1"/>
</dbReference>
<dbReference type="OrthoDB" id="7794186at2"/>
<dbReference type="Pfam" id="PF13585">
    <property type="entry name" value="CHU_C"/>
    <property type="match status" value="1"/>
</dbReference>
<dbReference type="InterPro" id="IPR025667">
    <property type="entry name" value="SprB_repeat"/>
</dbReference>
<dbReference type="InterPro" id="IPR000601">
    <property type="entry name" value="PKD_dom"/>
</dbReference>
<dbReference type="SUPFAM" id="SSF49299">
    <property type="entry name" value="PKD domain"/>
    <property type="match status" value="1"/>
</dbReference>
<dbReference type="Gene3D" id="2.60.40.10">
    <property type="entry name" value="Immunoglobulins"/>
    <property type="match status" value="1"/>
</dbReference>
<dbReference type="Proteomes" id="UP000199437">
    <property type="component" value="Unassembled WGS sequence"/>
</dbReference>
<evidence type="ECO:0000313" key="2">
    <source>
        <dbReference type="EMBL" id="SEV94006.1"/>
    </source>
</evidence>
<feature type="domain" description="PKD" evidence="1">
    <location>
        <begin position="3711"/>
        <end position="3766"/>
    </location>
</feature>
<dbReference type="Gene3D" id="2.60.40.740">
    <property type="match status" value="34"/>
</dbReference>
<dbReference type="EMBL" id="FOIR01000001">
    <property type="protein sequence ID" value="SEV94006.1"/>
    <property type="molecule type" value="Genomic_DNA"/>
</dbReference>
<organism evidence="2 3">
    <name type="scientific">Roseivirga pacifica</name>
    <dbReference type="NCBI Taxonomy" id="1267423"/>
    <lineage>
        <taxon>Bacteria</taxon>
        <taxon>Pseudomonadati</taxon>
        <taxon>Bacteroidota</taxon>
        <taxon>Cytophagia</taxon>
        <taxon>Cytophagales</taxon>
        <taxon>Roseivirgaceae</taxon>
        <taxon>Roseivirga</taxon>
    </lineage>
</organism>
<dbReference type="RefSeq" id="WP_090257123.1">
    <property type="nucleotide sequence ID" value="NZ_FOIR01000001.1"/>
</dbReference>
<sequence>MQIVTIKKSFTRIIVLFVAFLCVNSTALFGQTLSFASEATNSCVGSINVSVTGGTSPYTYTWEDGGGTDLGVNSFFINNLTPGLYKVTVEDQVGNTISKTYEVSSPPDLIGSAVVNDVTCRGDSDAQVIITMGNGNPGYDWELFDSGGGSLSTGSVMGVTITLGGLGVGDYTVNVEDSDLCTGQVNFTITEPSEDLGFSIGASSDATCFNSTDGMLSATGTGGWGDYEYSWVEVSTGTVVGTTATVTGLAPGDYRLDIVDRNGTGCSISTPIQTIDSPPEIVQSATITDALCNGDSNGSINLSRSGGVGSYSYSWSNGATSRNISGLAAGSYTVTITDGAGCTDTETYVVGEPAVLAASPSVTNVLCFGESTGSIDSNVTGGTAPYTYNWSYGGIITEDIDNLPAGTYSLTVTDYNGCSVTVNGITITQPAAALSKQSESLTNPTCFGGADGSITITMQGGTGSYDIDWSNGDTGATATGLTAGIHSVTVTDDNGCTYTESFTLNNPAKIAVTPSITPVTCNGGADGAISVSASNGSGSYTYSWDHGPSGNSISGLIAGSYTVTVTDQVTGCVVKETIAVTQPDVIQGNATINVISCSGAGDGSIYLTATGGSGSYSYLWDDGSTNSNRLNLGPGNYSVDITDSKGCVTTENFNIVDPATMSISDTHVDLVCKGGSSGSVDITVTGGTSPYSYAWDNGSGTFTTTEDLTNVPAGTYSVIVTDAGGCTISTSVTLTEPATELVLSGTETDVTCNGGSNGAIDLNVTGGGVGYTYLWSTTATTQDVTGLTAGNYTVTVTDANGCVKSLGFTISEPAPITALESKTDVTCNGANDGTIDFTVSGGTGSYTYSWADDAGITTKNRTGLEPANYTLTIRDGNGCQLVKTFTIAEPAVLTAAGTAFEVSCFGESTGSINLTVSGGTTPYTYSWSDGGGDIEDRTNLPADDYEVTITDARGCKVTRRFTIIEPAAPLALTGTATDITCNGAADGIINLTITGGTAPYSYNWSDSNSNEDRSGLPAGNYNVTVTDAKGCQVTASYVITDPPLLVASGVETDVSCNGAADGEIDLTVSGGGGTYTYVWTTPSGTETTEDLTGLGPGNYSVTIQDDRGCSVIRNFVITEPTAMAFGYTSSDVLCFGENNGSIDITVTGGSGGYTYKWTDGPTTEDRTNLAAADYEVTVTDLNGCQLIRTITIAEPAATLSTTANVVDISCFGGSDGYIELTPAGGTAPYTYEWSNLQTTKDVFGLAQGSYTVKITDDNGCFIEETYTINMPTALQVTASQTNLDCNGDADGTIDLTVTGGTGPYTFTWSDIGVGPEDRSGLDGGNYTVTIADASGCSVNRSFTIVEPLQLNANPIVTNVSCFGDANGSIDLSVSGGIAPYTYLWSNGETTQDLFNISGGTYTLDITDGNGCVSSYSYTVTEPTAALAVSSVITDENCFGDNQGAVDITVTGGTAPYTYVWNNGSTNQDLSGVGQATYQLKVTDKNGCFVVNNYTVSGPTEISVSGSVVNITCNGANDGSIDINPTGGTGTYTYLWSNGATTQDVSGLAPNTYSVTITDTNGCSEMRSFTVTEPLALSMTASVDDVSCETAADGEINVSISGGVTPYTYEWTDGTATQDRTGLSGGTYELKVTDANGCIITQSFTVAEPIALAVTANIVDETCFGDNTGEIDLTVSGGTTPYKYSWNNGVTTRDLSGLSQGTYQVTIEDANGCTIVANYTVGGPTEVLTSAVTSNVSCNGGADGLIDLTVTGGDGPYVFAWSNGETTEDISGLTAQNYSVQITDANGCIVSRSFTISQPLALNLTGSTIDVTCNGAANGAINTSVSGGVTPYTFEWDDLSSKKDRTNLSGGTYTLKVTDANGCEVTESFTIYEPDPLVGTGGVTDETCFGDNLGAIDLSVTGGTGPYKYSWNNGATTQDISNLAQGTYQVTITDDNNCVLVETFTVGGPTALNVSGIITNLTCNGAGNGEIDLTVSGGTTPYTYSWSTGGGTEDVSGLDAGNHSVTVTDANGCSVTRSFTITQPLALNLTGVTSDVTCNGAADGSIDAIISGGVTPYTYEWADGTTTQDLSGLSGGTYSLKVTDANGCEINQSFTIAEPDALAGTAVVTDEICFGDNLGAIDLSVTGGTGPYKYSWNNGATTQDISNLSQGTYQVNITDANNCVLVETFTVVGPTALVVASTVTNLTCNGAGNGEIDLTVSGGTTPYTYSWSTGDGTEDVSGLDAGNHSVTITDANGCSVTRSFTVVEPLALNLSGITADVTCNGAGDGSINASISGGVTPYKYEWLDGPTTQDRSGLDGGTYTLRVTDANNCVIEQAFTIAEPTALAVTGTVTDENCYNDAQGAIQLTVSGGTGPYTYDWDNNAITKDISGLTQGTYQVTITDANGCELVANYTVGGPTEIILSGTVSNLSCNGAGDGAIDLTVTGGVGPYTYSWGTETTEDLVDIAAGTYSVTVIDANGCSKTRTFNVTQPTILAASNKVNDVDCYDAGNGSITLTVGGGTLPYTYAWSTGATTQNVSGLDGGTYSVTIKDANNCEITQTITVGEPASPLTVLGNTSDELCFGTNSATITLNVTGGTGPYTYKWSNGSTNKDLTGLSAGSYQVEVTDANGCKQIETYLVSSPSALTIGGVVSDISCYNAADGAIDLTVSGGTGPYTYVWSNGETTEDLQNLDEASYNVIVTDANGCSISTSFNVTQPSALAIGYTANDVDCYGANDGSILVNVTGGTAPYNYSWGDGTTSSNRTGLAGGNYNLMVTDANGCTISQTITVNEPAAPLTALETIADENCFGDNQGKIELLVSGGTAPYNYKWNNGATTQNIYGLSRGDYQVSITDANGCQIQHTYNVAGPDLFTISANETDVTCNGADDGAIDINLAGGTAPYTYAWSNGATTEDLEDLGPGNYSVVVTDANGCTVSASYTVSEPLILTINQQVSDVTCFGANDGAIDVAVSGGNLPYTYTWSNGSGSEDLNNLAGGVYQLKVVDAKGCTVTSNIVVNAPSAPLNVTGTVQDVTCYGQPNGGVALNVTGGTAPYNYSWSNGSNQPNLVNAHAGDYSITVTDAKGCEFVASYTIVEPDALDVTFATTPVTCFGDADGAVVVTPQGGTGPYSYVWSNGSTSKDLIGISGGTYNLTVIDANNCTVTKAVVVGESSDLIVNVNKRDVMCKGDASGYIDLEVTGGSGSYTYAWDHGASEGTLTDLTAGVYQVLVTDAGGCSTTASVVIAEPAQALSATVSGTLDLICYGETTGVIEVNAVGGVGPYTYTWSNGARTNLIANVGAGTYNVIVRDANDCVVELTHTITQPTSPISIHAQGKLNLSCKDANDGRIVVDIEGGEGPYDILWSTGSRASSISNLSAGDYTVRVRDAKGCVQEKLFTIKEPEELIIANAIVNESQCYNDRNASIELNIEGGTAPYSYQWSNGATTKNLIGISSGNYTVSITDANGCQVQGSYSLDSPELFEMNPDVSPISCIGAGDASISLNIAGGIDPVSIRWSNGASSEAISNLTPGEYNVLVTDKNGCTLQSTFNIFEPLELMLDAFVQDATACNNPRSGQVNVIVTGGTEPYRFRWSNGDTTSTIENVLPGTYVVEVTDKFGCSIQGTYSVLQPEPLQIGLSTQPYIDCDRRVAGILVTADVKGGVGNYNYSWSRGEDGGTDEILLTTPGRLTLEITDDRGCFQMNSIDIDIPELGEADFEYNAISLDETGDLAMNDPVSFFDLSVGEILDWHWDFGDGFDSDEIDPIHTYDASGTYTVTLTTTDRTGCTSTKTAVLDIGEGYRVMLPNAFTPNGDGNNDFFRPRLLGLTQMRLIIYNTWGEVVFSTDDIETKGWDGMVDGKRAENGNYVYKIIGKSFNGLSVERDGVFALIH</sequence>
<dbReference type="STRING" id="1267423.SAMN05216290_0811"/>
<dbReference type="SMART" id="SM00089">
    <property type="entry name" value="PKD"/>
    <property type="match status" value="7"/>
</dbReference>
<dbReference type="GeneID" id="99985549"/>
<evidence type="ECO:0000259" key="1">
    <source>
        <dbReference type="PROSITE" id="PS50093"/>
    </source>
</evidence>
<dbReference type="PROSITE" id="PS50093">
    <property type="entry name" value="PKD"/>
    <property type="match status" value="1"/>
</dbReference>
<dbReference type="InterPro" id="IPR013783">
    <property type="entry name" value="Ig-like_fold"/>
</dbReference>
<proteinExistence type="predicted"/>
<gene>
    <name evidence="2" type="ORF">SAMN05216290_0811</name>
</gene>